<evidence type="ECO:0000313" key="2">
    <source>
        <dbReference type="EMBL" id="QFG02865.1"/>
    </source>
</evidence>
<feature type="transmembrane region" description="Helical" evidence="1">
    <location>
        <begin position="25"/>
        <end position="45"/>
    </location>
</feature>
<evidence type="ECO:0008006" key="4">
    <source>
        <dbReference type="Google" id="ProtNLM"/>
    </source>
</evidence>
<feature type="transmembrane region" description="Helical" evidence="1">
    <location>
        <begin position="335"/>
        <end position="352"/>
    </location>
</feature>
<dbReference type="Proteomes" id="UP000326331">
    <property type="component" value="Chromosome"/>
</dbReference>
<feature type="transmembrane region" description="Helical" evidence="1">
    <location>
        <begin position="359"/>
        <end position="378"/>
    </location>
</feature>
<sequence>MSTPAGGGTRAADDRLRARLRPAGLAAHAGPFLFAAGLLALLAAATRLRLEGTVEFADPGWDRHYYLQAARDGPWDFHIAPYCWRVLVPLAAWASPLPLQWSFFAIAAAALATAGAALWMLLREEGLPAPLAAAGVLLMFSAGWGVRYQVADFWLPDAAATAAIVLAMRFARQGRARAFALTLLAGALAKEVTLAAAPLALTLAPTTAPLRVRALRAAAMTAPAVAASLAVRLAIPAWNDDTAYIASLPPVIARFPEIVANYHYPDLLREVGWNGRVRGFDRSLAEALTTRTFGPLMLLLAAAGAMARPGLALRLAPFTALVLAQLLVAHDTERLIAFAAPAAAWLAAVGAAELCRRGWVSPAQVTVIAGGAFALALAAGRDTFALEFPAQAALACTSALALGAVRLRVSLRG</sequence>
<feature type="transmembrane region" description="Helical" evidence="1">
    <location>
        <begin position="129"/>
        <end position="147"/>
    </location>
</feature>
<gene>
    <name evidence="2" type="ORF">Tbon_06030</name>
</gene>
<keyword evidence="3" id="KW-1185">Reference proteome</keyword>
<keyword evidence="1" id="KW-0812">Transmembrane</keyword>
<feature type="transmembrane region" description="Helical" evidence="1">
    <location>
        <begin position="390"/>
        <end position="409"/>
    </location>
</feature>
<organism evidence="2 3">
    <name type="scientific">Tepidiforma bonchosmolovskayae</name>
    <dbReference type="NCBI Taxonomy" id="2601677"/>
    <lineage>
        <taxon>Bacteria</taxon>
        <taxon>Bacillati</taxon>
        <taxon>Chloroflexota</taxon>
        <taxon>Tepidiformia</taxon>
        <taxon>Tepidiformales</taxon>
        <taxon>Tepidiformaceae</taxon>
        <taxon>Tepidiforma</taxon>
    </lineage>
</organism>
<accession>A0ABX6C1G1</accession>
<keyword evidence="1" id="KW-1133">Transmembrane helix</keyword>
<name>A0ABX6C1G1_9CHLR</name>
<protein>
    <recommendedName>
        <fullName evidence="4">DUF2029 domain-containing protein</fullName>
    </recommendedName>
</protein>
<feature type="transmembrane region" description="Helical" evidence="1">
    <location>
        <begin position="101"/>
        <end position="122"/>
    </location>
</feature>
<feature type="transmembrane region" description="Helical" evidence="1">
    <location>
        <begin position="311"/>
        <end position="329"/>
    </location>
</feature>
<keyword evidence="1" id="KW-0472">Membrane</keyword>
<proteinExistence type="predicted"/>
<dbReference type="RefSeq" id="WP_158066787.1">
    <property type="nucleotide sequence ID" value="NZ_CP042829.1"/>
</dbReference>
<feature type="transmembrane region" description="Helical" evidence="1">
    <location>
        <begin position="153"/>
        <end position="171"/>
    </location>
</feature>
<evidence type="ECO:0000256" key="1">
    <source>
        <dbReference type="SAM" id="Phobius"/>
    </source>
</evidence>
<reference evidence="2 3" key="1">
    <citation type="submission" date="2019-10" db="EMBL/GenBank/DDBJ databases">
        <title>Thermopilla bonchosmolovskayae gen. nov., sp. nov., a moderately thermophilic Chloroflexi bacterium from a Chukotka hot spring (Arctic, Russia), representing a novel classis Thermopillaia, which include previously uncultivated lineage OLB14.</title>
        <authorList>
            <person name="Kochetkova T.V."/>
            <person name="Zayulina K.S."/>
            <person name="Zhigarkov V.S."/>
            <person name="Minaev N.V."/>
            <person name="Novikov A."/>
            <person name="Toshchakov S.V."/>
            <person name="Elcheninov A.G."/>
            <person name="Kublanov I.V."/>
        </authorList>
    </citation>
    <scope>NUCLEOTIDE SEQUENCE [LARGE SCALE GENOMIC DNA]</scope>
    <source>
        <strain evidence="2 3">3753O</strain>
    </source>
</reference>
<evidence type="ECO:0000313" key="3">
    <source>
        <dbReference type="Proteomes" id="UP000326331"/>
    </source>
</evidence>
<dbReference type="EMBL" id="CP042829">
    <property type="protein sequence ID" value="QFG02865.1"/>
    <property type="molecule type" value="Genomic_DNA"/>
</dbReference>